<comment type="caution">
    <text evidence="4">The sequence shown here is derived from an EMBL/GenBank/DDBJ whole genome shotgun (WGS) entry which is preliminary data.</text>
</comment>
<evidence type="ECO:0000313" key="5">
    <source>
        <dbReference type="Proteomes" id="UP000325081"/>
    </source>
</evidence>
<gene>
    <name evidence="4" type="ORF">STAS_17230</name>
</gene>
<proteinExistence type="predicted"/>
<dbReference type="InterPro" id="IPR036047">
    <property type="entry name" value="F-box-like_dom_sf"/>
</dbReference>
<feature type="domain" description="F-box/LRR-repeat protein 15/At3g58940/PEG3-like LRR" evidence="3">
    <location>
        <begin position="267"/>
        <end position="334"/>
    </location>
</feature>
<feature type="domain" description="At1g61320/AtMIF1 LRR" evidence="2">
    <location>
        <begin position="117"/>
        <end position="263"/>
    </location>
</feature>
<dbReference type="Pfam" id="PF23622">
    <property type="entry name" value="LRR_At1g61320_AtMIF1"/>
    <property type="match status" value="1"/>
</dbReference>
<dbReference type="EMBL" id="BKCP01005916">
    <property type="protein sequence ID" value="GER40556.1"/>
    <property type="molecule type" value="Genomic_DNA"/>
</dbReference>
<evidence type="ECO:0000259" key="1">
    <source>
        <dbReference type="Pfam" id="PF00646"/>
    </source>
</evidence>
<evidence type="ECO:0000259" key="3">
    <source>
        <dbReference type="Pfam" id="PF24758"/>
    </source>
</evidence>
<name>A0A5A7Q6I8_STRAF</name>
<protein>
    <submittedName>
        <fullName evidence="4">F-box/RNI-like superfamily protein</fullName>
    </submittedName>
</protein>
<keyword evidence="5" id="KW-1185">Reference proteome</keyword>
<organism evidence="4 5">
    <name type="scientific">Striga asiatica</name>
    <name type="common">Asiatic witchweed</name>
    <name type="synonym">Buchnera asiatica</name>
    <dbReference type="NCBI Taxonomy" id="4170"/>
    <lineage>
        <taxon>Eukaryota</taxon>
        <taxon>Viridiplantae</taxon>
        <taxon>Streptophyta</taxon>
        <taxon>Embryophyta</taxon>
        <taxon>Tracheophyta</taxon>
        <taxon>Spermatophyta</taxon>
        <taxon>Magnoliopsida</taxon>
        <taxon>eudicotyledons</taxon>
        <taxon>Gunneridae</taxon>
        <taxon>Pentapetalae</taxon>
        <taxon>asterids</taxon>
        <taxon>lamiids</taxon>
        <taxon>Lamiales</taxon>
        <taxon>Orobanchaceae</taxon>
        <taxon>Buchnereae</taxon>
        <taxon>Striga</taxon>
    </lineage>
</organism>
<dbReference type="InterPro" id="IPR032675">
    <property type="entry name" value="LRR_dom_sf"/>
</dbReference>
<dbReference type="OrthoDB" id="1534647at2759"/>
<dbReference type="SUPFAM" id="SSF52047">
    <property type="entry name" value="RNI-like"/>
    <property type="match status" value="1"/>
</dbReference>
<dbReference type="InterPro" id="IPR001810">
    <property type="entry name" value="F-box_dom"/>
</dbReference>
<dbReference type="Pfam" id="PF24758">
    <property type="entry name" value="LRR_At5g56370"/>
    <property type="match status" value="1"/>
</dbReference>
<dbReference type="Gene3D" id="3.80.10.10">
    <property type="entry name" value="Ribonuclease Inhibitor"/>
    <property type="match status" value="1"/>
</dbReference>
<dbReference type="AlphaFoldDB" id="A0A5A7Q6I8"/>
<sequence>MPMKKKKQAAETADTVSTVMDDRISQLPIPILHHILCSLSQIQAVRTCVLSKQWRYIGLTRPNLEFYQGWFNYYKTQRNLVSESSEKLFNTTQQNFVSVLNRILQGYIDQNLPIHKLRLHIWNPGAQLLISFLDQWIADCNIKVFKLSLSFTYDQPWAFFFSESLEELHLRECKLSPVESVRFKSLRTLTLERVQVDCGTFETKTLGCPLLTRLVLNNCLELRNVRLSEAPGLKHFELFDYERREGGSIEIDVPNLETVRIRGPWIWSDLESTFMFSRLTSLHLCNVILSSESIDLLPFGCPTLESLALDNCSGFEEFHFASDSVKRLTISTTEILLKGVTICAPNILNFMIIAPQVLDTFSITATTSKEWDSNVILNLCDDDDPDNSWFLNLRRMLKPLSGSRIDLILQMYRQDVQCGAVDGSRVLSDEPPLVVENLEFRNCKCHTESWYSDFTNDLFRVCRPRHVWGHRLLCLSEEARHQSLSKFQFNMLLANMSLGTFWRHDVEQVHVKIVNGKKWQLVQWTDLSELQNRECHGVPCVKLKWSQVRFEAYAYLVCCDSVMKSGQVRSSV</sequence>
<evidence type="ECO:0000313" key="4">
    <source>
        <dbReference type="EMBL" id="GER40556.1"/>
    </source>
</evidence>
<evidence type="ECO:0000259" key="2">
    <source>
        <dbReference type="Pfam" id="PF23622"/>
    </source>
</evidence>
<dbReference type="Pfam" id="PF00646">
    <property type="entry name" value="F-box"/>
    <property type="match status" value="1"/>
</dbReference>
<accession>A0A5A7Q6I8</accession>
<dbReference type="InterPro" id="IPR055411">
    <property type="entry name" value="LRR_FXL15/At3g58940/PEG3-like"/>
</dbReference>
<dbReference type="PANTHER" id="PTHR31639:SF42">
    <property type="entry name" value="OS02G0160200 PROTEIN"/>
    <property type="match status" value="1"/>
</dbReference>
<dbReference type="InterPro" id="IPR055357">
    <property type="entry name" value="LRR_At1g61320_AtMIF1"/>
</dbReference>
<reference evidence="5" key="1">
    <citation type="journal article" date="2019" name="Curr. Biol.">
        <title>Genome Sequence of Striga asiatica Provides Insight into the Evolution of Plant Parasitism.</title>
        <authorList>
            <person name="Yoshida S."/>
            <person name="Kim S."/>
            <person name="Wafula E.K."/>
            <person name="Tanskanen J."/>
            <person name="Kim Y.M."/>
            <person name="Honaas L."/>
            <person name="Yang Z."/>
            <person name="Spallek T."/>
            <person name="Conn C.E."/>
            <person name="Ichihashi Y."/>
            <person name="Cheong K."/>
            <person name="Cui S."/>
            <person name="Der J.P."/>
            <person name="Gundlach H."/>
            <person name="Jiao Y."/>
            <person name="Hori C."/>
            <person name="Ishida J.K."/>
            <person name="Kasahara H."/>
            <person name="Kiba T."/>
            <person name="Kim M.S."/>
            <person name="Koo N."/>
            <person name="Laohavisit A."/>
            <person name="Lee Y.H."/>
            <person name="Lumba S."/>
            <person name="McCourt P."/>
            <person name="Mortimer J.C."/>
            <person name="Mutuku J.M."/>
            <person name="Nomura T."/>
            <person name="Sasaki-Sekimoto Y."/>
            <person name="Seto Y."/>
            <person name="Wang Y."/>
            <person name="Wakatake T."/>
            <person name="Sakakibara H."/>
            <person name="Demura T."/>
            <person name="Yamaguchi S."/>
            <person name="Yoneyama K."/>
            <person name="Manabe R.I."/>
            <person name="Nelson D.C."/>
            <person name="Schulman A.H."/>
            <person name="Timko M.P."/>
            <person name="dePamphilis C.W."/>
            <person name="Choi D."/>
            <person name="Shirasu K."/>
        </authorList>
    </citation>
    <scope>NUCLEOTIDE SEQUENCE [LARGE SCALE GENOMIC DNA]</scope>
    <source>
        <strain evidence="5">cv. UVA1</strain>
    </source>
</reference>
<dbReference type="SUPFAM" id="SSF81383">
    <property type="entry name" value="F-box domain"/>
    <property type="match status" value="1"/>
</dbReference>
<dbReference type="PANTHER" id="PTHR31639">
    <property type="entry name" value="F-BOX PROTEIN-LIKE"/>
    <property type="match status" value="1"/>
</dbReference>
<feature type="domain" description="F-box" evidence="1">
    <location>
        <begin position="24"/>
        <end position="57"/>
    </location>
</feature>
<dbReference type="Proteomes" id="UP000325081">
    <property type="component" value="Unassembled WGS sequence"/>
</dbReference>